<evidence type="ECO:0000313" key="1">
    <source>
        <dbReference type="EMBL" id="OWK35868.1"/>
    </source>
</evidence>
<proteinExistence type="predicted"/>
<reference evidence="2" key="1">
    <citation type="submission" date="2017-06" db="EMBL/GenBank/DDBJ databases">
        <title>Genome analysis of Fimbriiglobus ruber SP5, the first member of the order Planctomycetales with confirmed chitinolytic capability.</title>
        <authorList>
            <person name="Ravin N.V."/>
            <person name="Rakitin A.L."/>
            <person name="Ivanova A.A."/>
            <person name="Beletsky A.V."/>
            <person name="Kulichevskaya I.S."/>
            <person name="Mardanov A.V."/>
            <person name="Dedysh S.N."/>
        </authorList>
    </citation>
    <scope>NUCLEOTIDE SEQUENCE [LARGE SCALE GENOMIC DNA]</scope>
    <source>
        <strain evidence="2">SP5</strain>
    </source>
</reference>
<name>A0A225DBG6_9BACT</name>
<protein>
    <submittedName>
        <fullName evidence="1">Uncharacterized protein</fullName>
    </submittedName>
</protein>
<gene>
    <name evidence="1" type="ORF">FRUB_08431</name>
</gene>
<dbReference type="Proteomes" id="UP000214646">
    <property type="component" value="Unassembled WGS sequence"/>
</dbReference>
<accession>A0A225DBG6</accession>
<dbReference type="AlphaFoldDB" id="A0A225DBG6"/>
<keyword evidence="2" id="KW-1185">Reference proteome</keyword>
<evidence type="ECO:0000313" key="2">
    <source>
        <dbReference type="Proteomes" id="UP000214646"/>
    </source>
</evidence>
<comment type="caution">
    <text evidence="1">The sequence shown here is derived from an EMBL/GenBank/DDBJ whole genome shotgun (WGS) entry which is preliminary data.</text>
</comment>
<dbReference type="EMBL" id="NIDE01000017">
    <property type="protein sequence ID" value="OWK35868.1"/>
    <property type="molecule type" value="Genomic_DNA"/>
</dbReference>
<organism evidence="1 2">
    <name type="scientific">Fimbriiglobus ruber</name>
    <dbReference type="NCBI Taxonomy" id="1908690"/>
    <lineage>
        <taxon>Bacteria</taxon>
        <taxon>Pseudomonadati</taxon>
        <taxon>Planctomycetota</taxon>
        <taxon>Planctomycetia</taxon>
        <taxon>Gemmatales</taxon>
        <taxon>Gemmataceae</taxon>
        <taxon>Fimbriiglobus</taxon>
    </lineage>
</organism>
<sequence length="37" mass="3516">MPTSSNGWHSALLAVAVLVVPVAAGVDLAGSAVAARG</sequence>